<keyword evidence="3 7" id="KW-0418">Kinase</keyword>
<protein>
    <submittedName>
        <fullName evidence="7">Serine/threonine protein kinase</fullName>
    </submittedName>
</protein>
<feature type="domain" description="Protein kinase" evidence="6">
    <location>
        <begin position="15"/>
        <end position="262"/>
    </location>
</feature>
<dbReference type="PROSITE" id="PS00108">
    <property type="entry name" value="PROTEIN_KINASE_ST"/>
    <property type="match status" value="1"/>
</dbReference>
<reference evidence="7 8" key="1">
    <citation type="submission" date="2021-01" db="EMBL/GenBank/DDBJ databases">
        <title>C459-1 draft genome sequence.</title>
        <authorList>
            <person name="Zhang X.-F."/>
        </authorList>
    </citation>
    <scope>NUCLEOTIDE SEQUENCE [LARGE SCALE GENOMIC DNA]</scope>
    <source>
        <strain evidence="8">C459-1</strain>
    </source>
</reference>
<accession>A0ABS1R8P5</accession>
<dbReference type="SUPFAM" id="SSF56112">
    <property type="entry name" value="Protein kinase-like (PK-like)"/>
    <property type="match status" value="1"/>
</dbReference>
<evidence type="ECO:0000256" key="1">
    <source>
        <dbReference type="ARBA" id="ARBA00022679"/>
    </source>
</evidence>
<dbReference type="Gene3D" id="1.10.510.10">
    <property type="entry name" value="Transferase(Phosphotransferase) domain 1"/>
    <property type="match status" value="1"/>
</dbReference>
<keyword evidence="1" id="KW-0808">Transferase</keyword>
<evidence type="ECO:0000256" key="4">
    <source>
        <dbReference type="ARBA" id="ARBA00022840"/>
    </source>
</evidence>
<dbReference type="EMBL" id="JAERTY010000012">
    <property type="protein sequence ID" value="MBL1411095.1"/>
    <property type="molecule type" value="Genomic_DNA"/>
</dbReference>
<evidence type="ECO:0000256" key="3">
    <source>
        <dbReference type="ARBA" id="ARBA00022777"/>
    </source>
</evidence>
<comment type="similarity">
    <text evidence="5">Belongs to the protein kinase superfamily. Ser/Thr protein kinase family. GCN2 subfamily.</text>
</comment>
<keyword evidence="4" id="KW-0067">ATP-binding</keyword>
<keyword evidence="8" id="KW-1185">Reference proteome</keyword>
<keyword evidence="2" id="KW-0547">Nucleotide-binding</keyword>
<evidence type="ECO:0000313" key="8">
    <source>
        <dbReference type="Proteomes" id="UP000625283"/>
    </source>
</evidence>
<evidence type="ECO:0000256" key="2">
    <source>
        <dbReference type="ARBA" id="ARBA00022741"/>
    </source>
</evidence>
<dbReference type="InterPro" id="IPR011009">
    <property type="entry name" value="Kinase-like_dom_sf"/>
</dbReference>
<gene>
    <name evidence="7" type="ORF">JKG61_20215</name>
</gene>
<dbReference type="GO" id="GO:0004674">
    <property type="term" value="F:protein serine/threonine kinase activity"/>
    <property type="evidence" value="ECO:0007669"/>
    <property type="project" value="UniProtKB-KW"/>
</dbReference>
<evidence type="ECO:0000256" key="5">
    <source>
        <dbReference type="ARBA" id="ARBA00037982"/>
    </source>
</evidence>
<dbReference type="PROSITE" id="PS50011">
    <property type="entry name" value="PROTEIN_KINASE_DOM"/>
    <property type="match status" value="1"/>
</dbReference>
<keyword evidence="7" id="KW-0723">Serine/threonine-protein kinase</keyword>
<dbReference type="PANTHER" id="PTHR11042">
    <property type="entry name" value="EUKARYOTIC TRANSLATION INITIATION FACTOR 2-ALPHA KINASE EIF2-ALPHA KINASE -RELATED"/>
    <property type="match status" value="1"/>
</dbReference>
<dbReference type="Proteomes" id="UP000625283">
    <property type="component" value="Unassembled WGS sequence"/>
</dbReference>
<dbReference type="CDD" id="cd14014">
    <property type="entry name" value="STKc_PknB_like"/>
    <property type="match status" value="1"/>
</dbReference>
<dbReference type="InterPro" id="IPR008271">
    <property type="entry name" value="Ser/Thr_kinase_AS"/>
</dbReference>
<evidence type="ECO:0000259" key="6">
    <source>
        <dbReference type="PROSITE" id="PS50011"/>
    </source>
</evidence>
<evidence type="ECO:0000313" key="7">
    <source>
        <dbReference type="EMBL" id="MBL1411095.1"/>
    </source>
</evidence>
<dbReference type="InterPro" id="IPR050339">
    <property type="entry name" value="CC_SR_Kinase"/>
</dbReference>
<proteinExistence type="inferred from homology"/>
<organism evidence="7 8">
    <name type="scientific">Sphingobacterium faecale</name>
    <dbReference type="NCBI Taxonomy" id="2803775"/>
    <lineage>
        <taxon>Bacteria</taxon>
        <taxon>Pseudomonadati</taxon>
        <taxon>Bacteroidota</taxon>
        <taxon>Sphingobacteriia</taxon>
        <taxon>Sphingobacteriales</taxon>
        <taxon>Sphingobacteriaceae</taxon>
        <taxon>Sphingobacterium</taxon>
    </lineage>
</organism>
<dbReference type="SMART" id="SM00220">
    <property type="entry name" value="S_TKc"/>
    <property type="match status" value="1"/>
</dbReference>
<comment type="caution">
    <text evidence="7">The sequence shown here is derived from an EMBL/GenBank/DDBJ whole genome shotgun (WGS) entry which is preliminary data.</text>
</comment>
<name>A0ABS1R8P5_9SPHI</name>
<dbReference type="RefSeq" id="WP_202104828.1">
    <property type="nucleotide sequence ID" value="NZ_JAERTY010000012.1"/>
</dbReference>
<sequence length="599" mass="69929">MFKKDQIIEVEGAEYKLDKKKGEGGAGTVWTAESGGQQFAIKYIKSESLLNDKSGNKIARFKAEISFSKHATHRNIVKVIAEGNHQGTPFYVMPFYSRTLRQVIDEEEKADMLIKYILKICAALKYIHRKGIRHRDIKPENILIDGNNLVLADFGIAHFKEYGLTKKSDWLANRNYMAPEQKTKNNVHNVHEAADVYALGLIVNECFTKQNPAGSQFKKIADSYPLFYELDNLVENMTRNAAADRIAIDSVIAQIKFIHQQLKKNLEDIRCDLEIESPPLELKSSIIRKIYRRASEDILFGKYLFETHSRSELNRYNRNWHMKVGYRVDYFLYNLYIQERLLQICKAKFEYESNIYRKDNWHQTLDLINNDKHTSLYLQLSVFLEKYDLKHNGYPLLDLSGQILKYFSSCADYHCVEILERMQEIEDSAKYNLTSAPIIFIVIALKQGIVEKRGALSDGINGFGGRFEFRFENHILIDWDRTQEYEYNEDEEELLYSYNLEKEEELQQILAAFRRKWKMTYSNIDDDYYSIKFSTINQFERFSSYALSIAKPHYIFEGDVLDILEEPNYVGNMVELKLGKVFDIPNTLAQILGLKEVHA</sequence>
<dbReference type="InterPro" id="IPR000719">
    <property type="entry name" value="Prot_kinase_dom"/>
</dbReference>
<dbReference type="Pfam" id="PF00069">
    <property type="entry name" value="Pkinase"/>
    <property type="match status" value="1"/>
</dbReference>